<proteinExistence type="predicted"/>
<evidence type="ECO:0000259" key="2">
    <source>
        <dbReference type="PROSITE" id="PS50030"/>
    </source>
</evidence>
<dbReference type="PANTHER" id="PTHR46738">
    <property type="entry name" value="UBIQUITIN-ASSOCIATED DOMAIN-CONTAINING PROTEIN 1"/>
    <property type="match status" value="1"/>
</dbReference>
<dbReference type="Gene3D" id="1.10.8.10">
    <property type="entry name" value="DNA helicase RuvA subunit, C-terminal domain"/>
    <property type="match status" value="1"/>
</dbReference>
<feature type="compositionally biased region" description="Polar residues" evidence="1">
    <location>
        <begin position="44"/>
        <end position="79"/>
    </location>
</feature>
<feature type="compositionally biased region" description="Polar residues" evidence="1">
    <location>
        <begin position="88"/>
        <end position="102"/>
    </location>
</feature>
<protein>
    <recommendedName>
        <fullName evidence="2">UBA domain-containing protein</fullName>
    </recommendedName>
</protein>
<dbReference type="SUPFAM" id="SSF46934">
    <property type="entry name" value="UBA-like"/>
    <property type="match status" value="1"/>
</dbReference>
<dbReference type="InterPro" id="IPR052476">
    <property type="entry name" value="UBAC1"/>
</dbReference>
<evidence type="ECO:0000256" key="1">
    <source>
        <dbReference type="SAM" id="MobiDB-lite"/>
    </source>
</evidence>
<feature type="domain" description="UBA" evidence="2">
    <location>
        <begin position="367"/>
        <end position="408"/>
    </location>
</feature>
<accession>A0A8D9E5L0</accession>
<feature type="compositionally biased region" description="Polar residues" evidence="1">
    <location>
        <begin position="7"/>
        <end position="17"/>
    </location>
</feature>
<dbReference type="PANTHER" id="PTHR46738:SF1">
    <property type="entry name" value="UBIQUITIN-ASSOCIATED DOMAIN-CONTAINING PROTEIN 1"/>
    <property type="match status" value="1"/>
</dbReference>
<dbReference type="GO" id="GO:0000151">
    <property type="term" value="C:ubiquitin ligase complex"/>
    <property type="evidence" value="ECO:0007669"/>
    <property type="project" value="TreeGrafter"/>
</dbReference>
<dbReference type="EMBL" id="HBUF01426005">
    <property type="protein sequence ID" value="CAG6741401.1"/>
    <property type="molecule type" value="Transcribed_RNA"/>
</dbReference>
<feature type="domain" description="UBA" evidence="2">
    <location>
        <begin position="276"/>
        <end position="318"/>
    </location>
</feature>
<feature type="region of interest" description="Disordered" evidence="1">
    <location>
        <begin position="1"/>
        <end position="102"/>
    </location>
</feature>
<evidence type="ECO:0000313" key="3">
    <source>
        <dbReference type="EMBL" id="CAG6741401.1"/>
    </source>
</evidence>
<sequence>MGLMASTPGSNNGSSEQPESEMTRPGEATQTLEVSQPPGVPESVETSRSDGNSIPLTENATQYLDVSQQSEVLQQSRVSEPSEPLQFDENSSPYPSDLTQSSGSMPLDENGITIHIINDVGGVLHLHKVSKDQKISVLMKKSLARFYTTQKKFVSKHFVILIRTNVMLKTSQTVKQSELLHNDELLLVEKLVVTAPENTIDETPKLQDIETVTKKMKTKNKKKKRNLNTCLDCNSILLQMELDNIYIALVDRSAHLLRFNNVSDIFKDIVKNARLDVEPDRLLLSKLTSMGYAVDMSTAALILMGNNLMLAVEWLTTESASVTDEDIAELLSLKVNYETIEINSDNFCEFVKNVMRYLLKIGEILNDISKENIKNLKKIGFQDENHVKRALRKCSDEPNKACLFLLGETLDEHLSNDRPVPEFVDKILSDPDNLVALSNEHMLIALINYFLVPTADGVQGPESVQGRKYTALLIKIAEAFETEKYFSHGCREPPLVIQLDD</sequence>
<dbReference type="InterPro" id="IPR015940">
    <property type="entry name" value="UBA"/>
</dbReference>
<reference evidence="3" key="1">
    <citation type="submission" date="2021-05" db="EMBL/GenBank/DDBJ databases">
        <authorList>
            <person name="Alioto T."/>
            <person name="Alioto T."/>
            <person name="Gomez Garrido J."/>
        </authorList>
    </citation>
    <scope>NUCLEOTIDE SEQUENCE</scope>
</reference>
<dbReference type="InterPro" id="IPR009060">
    <property type="entry name" value="UBA-like_sf"/>
</dbReference>
<dbReference type="SMART" id="SM00165">
    <property type="entry name" value="UBA"/>
    <property type="match status" value="2"/>
</dbReference>
<organism evidence="3">
    <name type="scientific">Cacopsylla melanoneura</name>
    <dbReference type="NCBI Taxonomy" id="428564"/>
    <lineage>
        <taxon>Eukaryota</taxon>
        <taxon>Metazoa</taxon>
        <taxon>Ecdysozoa</taxon>
        <taxon>Arthropoda</taxon>
        <taxon>Hexapoda</taxon>
        <taxon>Insecta</taxon>
        <taxon>Pterygota</taxon>
        <taxon>Neoptera</taxon>
        <taxon>Paraneoptera</taxon>
        <taxon>Hemiptera</taxon>
        <taxon>Sternorrhyncha</taxon>
        <taxon>Psylloidea</taxon>
        <taxon>Psyllidae</taxon>
        <taxon>Psyllinae</taxon>
        <taxon>Cacopsylla</taxon>
    </lineage>
</organism>
<name>A0A8D9E5L0_9HEMI</name>
<dbReference type="AlphaFoldDB" id="A0A8D9E5L0"/>
<dbReference type="PROSITE" id="PS50030">
    <property type="entry name" value="UBA"/>
    <property type="match status" value="2"/>
</dbReference>